<protein>
    <recommendedName>
        <fullName evidence="6">Integral membrane bound transporter domain-containing protein</fullName>
    </recommendedName>
</protein>
<feature type="transmembrane region" description="Helical" evidence="5">
    <location>
        <begin position="90"/>
        <end position="107"/>
    </location>
</feature>
<feature type="domain" description="Integral membrane bound transporter" evidence="6">
    <location>
        <begin position="43"/>
        <end position="153"/>
    </location>
</feature>
<feature type="transmembrane region" description="Helical" evidence="5">
    <location>
        <begin position="9"/>
        <end position="31"/>
    </location>
</feature>
<evidence type="ECO:0000256" key="3">
    <source>
        <dbReference type="ARBA" id="ARBA00022989"/>
    </source>
</evidence>
<dbReference type="PROSITE" id="PS51257">
    <property type="entry name" value="PROKAR_LIPOPROTEIN"/>
    <property type="match status" value="1"/>
</dbReference>
<dbReference type="EMBL" id="NAFI01000186">
    <property type="protein sequence ID" value="OSJ03685.1"/>
    <property type="molecule type" value="Genomic_DNA"/>
</dbReference>
<evidence type="ECO:0000313" key="7">
    <source>
        <dbReference type="EMBL" id="OSJ03685.1"/>
    </source>
</evidence>
<dbReference type="AlphaFoldDB" id="A0A1X3FD19"/>
<evidence type="ECO:0000256" key="4">
    <source>
        <dbReference type="ARBA" id="ARBA00023136"/>
    </source>
</evidence>
<evidence type="ECO:0000256" key="1">
    <source>
        <dbReference type="ARBA" id="ARBA00004141"/>
    </source>
</evidence>
<sequence>MKKITLSELAYAIMMAVACAVSYLVTSRVIGPSIDRGDSLLGGMWAAVATAFVFRETRVGSLAAGVSRFVATCVSFALCSIYIALLPVNAGGIVLLIGAGAIVMQSFRRPEDIITTSITSIVLMGVAVIDPEHAFEQPVLRLFDTVTGIGIGVPLRWGISCAMARPGIVPGSKEGIISSAERKISVRRSSV</sequence>
<comment type="subcellular location">
    <subcellularLocation>
        <location evidence="1">Membrane</location>
        <topology evidence="1">Multi-pass membrane protein</topology>
    </subcellularLocation>
</comment>
<organism evidence="7 8">
    <name type="scientific">Bradyrhizobium canariense</name>
    <dbReference type="NCBI Taxonomy" id="255045"/>
    <lineage>
        <taxon>Bacteria</taxon>
        <taxon>Pseudomonadati</taxon>
        <taxon>Pseudomonadota</taxon>
        <taxon>Alphaproteobacteria</taxon>
        <taxon>Hyphomicrobiales</taxon>
        <taxon>Nitrobacteraceae</taxon>
        <taxon>Bradyrhizobium</taxon>
    </lineage>
</organism>
<accession>A0A1X3FD19</accession>
<evidence type="ECO:0000256" key="2">
    <source>
        <dbReference type="ARBA" id="ARBA00022692"/>
    </source>
</evidence>
<dbReference type="GO" id="GO:0016020">
    <property type="term" value="C:membrane"/>
    <property type="evidence" value="ECO:0007669"/>
    <property type="project" value="UniProtKB-SubCell"/>
</dbReference>
<name>A0A1X3FD19_9BRAD</name>
<dbReference type="InterPro" id="IPR049453">
    <property type="entry name" value="Memb_transporter_dom"/>
</dbReference>
<dbReference type="Proteomes" id="UP000193553">
    <property type="component" value="Unassembled WGS sequence"/>
</dbReference>
<dbReference type="OrthoDB" id="8222294at2"/>
<comment type="caution">
    <text evidence="7">The sequence shown here is derived from an EMBL/GenBank/DDBJ whole genome shotgun (WGS) entry which is preliminary data.</text>
</comment>
<evidence type="ECO:0000259" key="6">
    <source>
        <dbReference type="Pfam" id="PF13515"/>
    </source>
</evidence>
<reference evidence="7 8" key="1">
    <citation type="submission" date="2017-03" db="EMBL/GenBank/DDBJ databases">
        <title>Whole genome sequences of fourteen strains of Bradyrhizobium canariense and one strain of Bradyrhizobium japonicum isolated from Lupinus (Papilionoideae: Genisteae) species in Algeria.</title>
        <authorList>
            <person name="Crovadore J."/>
            <person name="Chekireb D."/>
            <person name="Brachmann A."/>
            <person name="Chablais R."/>
            <person name="Cochard B."/>
            <person name="Lefort F."/>
        </authorList>
    </citation>
    <scope>NUCLEOTIDE SEQUENCE [LARGE SCALE GENOMIC DNA]</scope>
    <source>
        <strain evidence="7 8">UBMA195</strain>
    </source>
</reference>
<dbReference type="RefSeq" id="WP_085359294.1">
    <property type="nucleotide sequence ID" value="NZ_NAFD01000193.1"/>
</dbReference>
<evidence type="ECO:0000256" key="5">
    <source>
        <dbReference type="SAM" id="Phobius"/>
    </source>
</evidence>
<evidence type="ECO:0000313" key="8">
    <source>
        <dbReference type="Proteomes" id="UP000193553"/>
    </source>
</evidence>
<keyword evidence="3 5" id="KW-1133">Transmembrane helix</keyword>
<keyword evidence="4 5" id="KW-0472">Membrane</keyword>
<gene>
    <name evidence="7" type="ORF">BSZ18_30705</name>
</gene>
<keyword evidence="2 5" id="KW-0812">Transmembrane</keyword>
<proteinExistence type="predicted"/>
<dbReference type="Pfam" id="PF13515">
    <property type="entry name" value="FUSC_2"/>
    <property type="match status" value="1"/>
</dbReference>